<proteinExistence type="predicted"/>
<dbReference type="AlphaFoldDB" id="L8WJF1"/>
<keyword evidence="3" id="KW-1185">Reference proteome</keyword>
<accession>L8WJF1</accession>
<dbReference type="EMBL" id="AFRT01002284">
    <property type="protein sequence ID" value="ELU38060.1"/>
    <property type="molecule type" value="Genomic_DNA"/>
</dbReference>
<name>L8WJF1_THACA</name>
<evidence type="ECO:0000313" key="2">
    <source>
        <dbReference type="EMBL" id="ELU38060.1"/>
    </source>
</evidence>
<feature type="region of interest" description="Disordered" evidence="1">
    <location>
        <begin position="1"/>
        <end position="29"/>
    </location>
</feature>
<comment type="caution">
    <text evidence="2">The sequence shown here is derived from an EMBL/GenBank/DDBJ whole genome shotgun (WGS) entry which is preliminary data.</text>
</comment>
<evidence type="ECO:0000313" key="3">
    <source>
        <dbReference type="Proteomes" id="UP000011668"/>
    </source>
</evidence>
<sequence>MKTDVGGGSKIRKARWPKQKPQVPESRADFFPGRQLSRSAPRLRACALRGLDRYKMRFDAPPRPACTYFVGSICLFESGKRSDGGYSVPAGKTNSGMTFSQTRLACPVTKVYP</sequence>
<evidence type="ECO:0000256" key="1">
    <source>
        <dbReference type="SAM" id="MobiDB-lite"/>
    </source>
</evidence>
<reference evidence="2 3" key="1">
    <citation type="journal article" date="2013" name="Nat. Commun.">
        <title>The evolution and pathogenic mechanisms of the rice sheath blight pathogen.</title>
        <authorList>
            <person name="Zheng A."/>
            <person name="Lin R."/>
            <person name="Xu L."/>
            <person name="Qin P."/>
            <person name="Tang C."/>
            <person name="Ai P."/>
            <person name="Zhang D."/>
            <person name="Liu Y."/>
            <person name="Sun Z."/>
            <person name="Feng H."/>
            <person name="Wang Y."/>
            <person name="Chen Y."/>
            <person name="Liang X."/>
            <person name="Fu R."/>
            <person name="Li Q."/>
            <person name="Zhang J."/>
            <person name="Yu X."/>
            <person name="Xie Z."/>
            <person name="Ding L."/>
            <person name="Guan P."/>
            <person name="Tang J."/>
            <person name="Liang Y."/>
            <person name="Wang S."/>
            <person name="Deng Q."/>
            <person name="Li S."/>
            <person name="Zhu J."/>
            <person name="Wang L."/>
            <person name="Liu H."/>
            <person name="Li P."/>
        </authorList>
    </citation>
    <scope>NUCLEOTIDE SEQUENCE [LARGE SCALE GENOMIC DNA]</scope>
    <source>
        <strain evidence="3">AG-1 IA</strain>
    </source>
</reference>
<dbReference type="HOGENOM" id="CLU_2135233_0_0_1"/>
<gene>
    <name evidence="2" type="ORF">AG1IA_07897</name>
</gene>
<dbReference type="Proteomes" id="UP000011668">
    <property type="component" value="Unassembled WGS sequence"/>
</dbReference>
<organism evidence="2 3">
    <name type="scientific">Thanatephorus cucumeris (strain AG1-IA)</name>
    <name type="common">Rice sheath blight fungus</name>
    <name type="synonym">Rhizoctonia solani</name>
    <dbReference type="NCBI Taxonomy" id="983506"/>
    <lineage>
        <taxon>Eukaryota</taxon>
        <taxon>Fungi</taxon>
        <taxon>Dikarya</taxon>
        <taxon>Basidiomycota</taxon>
        <taxon>Agaricomycotina</taxon>
        <taxon>Agaricomycetes</taxon>
        <taxon>Cantharellales</taxon>
        <taxon>Ceratobasidiaceae</taxon>
        <taxon>Rhizoctonia</taxon>
        <taxon>Rhizoctonia solani AG-1</taxon>
    </lineage>
</organism>
<protein>
    <submittedName>
        <fullName evidence="2">Uncharacterized protein</fullName>
    </submittedName>
</protein>